<gene>
    <name evidence="1" type="ORF">L207DRAFT_92055</name>
</gene>
<protein>
    <submittedName>
        <fullName evidence="1">Uncharacterized protein</fullName>
    </submittedName>
</protein>
<evidence type="ECO:0000313" key="1">
    <source>
        <dbReference type="EMBL" id="PMD36949.1"/>
    </source>
</evidence>
<accession>A0A2J6REL0</accession>
<dbReference type="Proteomes" id="UP000235786">
    <property type="component" value="Unassembled WGS sequence"/>
</dbReference>
<proteinExistence type="predicted"/>
<organism evidence="1 2">
    <name type="scientific">Hyaloscypha variabilis (strain UAMH 11265 / GT02V1 / F)</name>
    <name type="common">Meliniomyces variabilis</name>
    <dbReference type="NCBI Taxonomy" id="1149755"/>
    <lineage>
        <taxon>Eukaryota</taxon>
        <taxon>Fungi</taxon>
        <taxon>Dikarya</taxon>
        <taxon>Ascomycota</taxon>
        <taxon>Pezizomycotina</taxon>
        <taxon>Leotiomycetes</taxon>
        <taxon>Helotiales</taxon>
        <taxon>Hyaloscyphaceae</taxon>
        <taxon>Hyaloscypha</taxon>
        <taxon>Hyaloscypha variabilis</taxon>
    </lineage>
</organism>
<keyword evidence="2" id="KW-1185">Reference proteome</keyword>
<name>A0A2J6REL0_HYAVF</name>
<dbReference type="EMBL" id="KZ613950">
    <property type="protein sequence ID" value="PMD36949.1"/>
    <property type="molecule type" value="Genomic_DNA"/>
</dbReference>
<dbReference type="AlphaFoldDB" id="A0A2J6REL0"/>
<reference evidence="1 2" key="1">
    <citation type="submission" date="2016-04" db="EMBL/GenBank/DDBJ databases">
        <title>A degradative enzymes factory behind the ericoid mycorrhizal symbiosis.</title>
        <authorList>
            <consortium name="DOE Joint Genome Institute"/>
            <person name="Martino E."/>
            <person name="Morin E."/>
            <person name="Grelet G."/>
            <person name="Kuo A."/>
            <person name="Kohler A."/>
            <person name="Daghino S."/>
            <person name="Barry K."/>
            <person name="Choi C."/>
            <person name="Cichocki N."/>
            <person name="Clum A."/>
            <person name="Copeland A."/>
            <person name="Hainaut M."/>
            <person name="Haridas S."/>
            <person name="Labutti K."/>
            <person name="Lindquist E."/>
            <person name="Lipzen A."/>
            <person name="Khouja H.-R."/>
            <person name="Murat C."/>
            <person name="Ohm R."/>
            <person name="Olson A."/>
            <person name="Spatafora J."/>
            <person name="Veneault-Fourrey C."/>
            <person name="Henrissat B."/>
            <person name="Grigoriev I."/>
            <person name="Martin F."/>
            <person name="Perotto S."/>
        </authorList>
    </citation>
    <scope>NUCLEOTIDE SEQUENCE [LARGE SCALE GENOMIC DNA]</scope>
    <source>
        <strain evidence="1 2">F</strain>
    </source>
</reference>
<evidence type="ECO:0000313" key="2">
    <source>
        <dbReference type="Proteomes" id="UP000235786"/>
    </source>
</evidence>
<sequence>MVSCCLDHPRARNVLKSWKTTSVAIAATDMAATSALCGAQVLAGSRVVAQRRAAVEEGRTHVTIATALEIESACATRPARCSGRDGELAARLPDFQYDRRSCDDESTREWATWWLRLVDLERKEKLERYLRRCNCSRFAGRSRLSSQLCSRRRLVQTSRCSRQARSESFPRVSFAAGHGGPKNVTQDPCSAIRVCESSKYPAPGSNDNFMT</sequence>